<dbReference type="PROSITE" id="PS51192">
    <property type="entry name" value="HELICASE_ATP_BIND_1"/>
    <property type="match status" value="1"/>
</dbReference>
<reference evidence="13" key="1">
    <citation type="submission" date="2014-11" db="EMBL/GenBank/DDBJ databases">
        <authorList>
            <person name="Otto D Thomas"/>
            <person name="Naeem Raeece"/>
        </authorList>
    </citation>
    <scope>NUCLEOTIDE SEQUENCE</scope>
</reference>
<evidence type="ECO:0000256" key="4">
    <source>
        <dbReference type="ARBA" id="ARBA00022806"/>
    </source>
</evidence>
<sequence length="771" mass="88220">MTSEEVHAPSQNGLNDSIHPTPGKYIPPALRRRIDHEVQGEAASKIESDDVQDDQNRRLEDDRNGDERRDGRRGSRGDGYGGGGYVNGRDRDRERRDDRDRNYGGSGRNRRDEHVNERWRGLGEDDRERGGGGGHHHPRESRGQLGTGWDVRDGRRYYPENEADIFVKKESMSTGINFDSYDAIPVEVSASDVKNLKHLKIETFQDAEVHELIADNVKRLKYQRPTPVQKNAIPIILGEHDLMGCAQTGSGKTAAFLVPVIAQMLRRGPPRSMSSGGGPFSSRRKAFPVALVLAPTRELAGQIFDEAKKWSFGTGIRPVVIYGGAQAGLQLRELEYGCDVLVACPGRLLDFVGRGRVSLDQIQFLVFDEADRMLDMGFEPQIREVVDGFGMPPKGDRQTVMFSATFPREIQNLARDFMVGNYVFLTVGRVGSTHEYITQRLMYCAEGDKQFLLRKLCDEQQEDGLILVFVETKRKADELEHYMNKYDYPACAIHGDMKQPEREEALRLFKKGRCPILVATDVAQRGLDIPNVKQVINYDLPNNIDDYVHRIGRTGRAGNTGCATSFVHEGNRAIFRDLYATLDQSGQEIPSWFSSMVRDMTSASRGGRGGRGGMRGRGGSGMARDTRAGFQSYSFGGRQEDNRDWRRDDRDRDRGDRDRDSRRDYDRDRDRDRDSRRGDRDRERDYRDRDRDRGDRDRDRGDRDRGDRDRDRDRNRDRDRGDRDERPRDRDRDRDRGEKDRGDDKDRMDRGRDRDRRDDRGGANEAADDAW</sequence>
<feature type="compositionally biased region" description="Basic and acidic residues" evidence="9">
    <location>
        <begin position="638"/>
        <end position="762"/>
    </location>
</feature>
<dbReference type="PROSITE" id="PS51195">
    <property type="entry name" value="Q_MOTIF"/>
    <property type="match status" value="1"/>
</dbReference>
<evidence type="ECO:0000256" key="7">
    <source>
        <dbReference type="PROSITE-ProRule" id="PRU00552"/>
    </source>
</evidence>
<dbReference type="EMBL" id="CDMZ01000107">
    <property type="protein sequence ID" value="CEM06793.1"/>
    <property type="molecule type" value="Genomic_DNA"/>
</dbReference>
<dbReference type="InterPro" id="IPR001650">
    <property type="entry name" value="Helicase_C-like"/>
</dbReference>
<evidence type="ECO:0000256" key="1">
    <source>
        <dbReference type="ARBA" id="ARBA00012552"/>
    </source>
</evidence>
<evidence type="ECO:0000256" key="5">
    <source>
        <dbReference type="ARBA" id="ARBA00022840"/>
    </source>
</evidence>
<evidence type="ECO:0000259" key="10">
    <source>
        <dbReference type="PROSITE" id="PS51192"/>
    </source>
</evidence>
<dbReference type="PROSITE" id="PS00039">
    <property type="entry name" value="DEAD_ATP_HELICASE"/>
    <property type="match status" value="1"/>
</dbReference>
<dbReference type="InterPro" id="IPR014014">
    <property type="entry name" value="RNA_helicase_DEAD_Q_motif"/>
</dbReference>
<dbReference type="EC" id="3.6.4.13" evidence="1"/>
<evidence type="ECO:0000256" key="3">
    <source>
        <dbReference type="ARBA" id="ARBA00022801"/>
    </source>
</evidence>
<dbReference type="PANTHER" id="PTHR47958">
    <property type="entry name" value="ATP-DEPENDENT RNA HELICASE DBP3"/>
    <property type="match status" value="1"/>
</dbReference>
<dbReference type="FunFam" id="3.40.50.300:FF:000008">
    <property type="entry name" value="ATP-dependent RNA helicase RhlB"/>
    <property type="match status" value="1"/>
</dbReference>
<feature type="short sequence motif" description="Q motif" evidence="7">
    <location>
        <begin position="202"/>
        <end position="230"/>
    </location>
</feature>
<dbReference type="GO" id="GO:0003676">
    <property type="term" value="F:nucleic acid binding"/>
    <property type="evidence" value="ECO:0007669"/>
    <property type="project" value="InterPro"/>
</dbReference>
<feature type="compositionally biased region" description="Basic and acidic residues" evidence="9">
    <location>
        <begin position="109"/>
        <end position="130"/>
    </location>
</feature>
<feature type="compositionally biased region" description="Basic and acidic residues" evidence="9">
    <location>
        <begin position="32"/>
        <end position="76"/>
    </location>
</feature>
<feature type="domain" description="Helicase ATP-binding" evidence="10">
    <location>
        <begin position="233"/>
        <end position="424"/>
    </location>
</feature>
<dbReference type="FunFam" id="3.40.50.300:FF:000397">
    <property type="entry name" value="Probable ATP-dependent RNA helicase DDX4"/>
    <property type="match status" value="1"/>
</dbReference>
<dbReference type="SMART" id="SM00490">
    <property type="entry name" value="HELICc"/>
    <property type="match status" value="1"/>
</dbReference>
<evidence type="ECO:0000256" key="6">
    <source>
        <dbReference type="ARBA" id="ARBA00047984"/>
    </source>
</evidence>
<feature type="compositionally biased region" description="Basic and acidic residues" evidence="9">
    <location>
        <begin position="88"/>
        <end position="102"/>
    </location>
</feature>
<dbReference type="InterPro" id="IPR011545">
    <property type="entry name" value="DEAD/DEAH_box_helicase_dom"/>
</dbReference>
<dbReference type="CDD" id="cd18787">
    <property type="entry name" value="SF2_C_DEAD"/>
    <property type="match status" value="1"/>
</dbReference>
<feature type="compositionally biased region" description="Gly residues" evidence="9">
    <location>
        <begin position="606"/>
        <end position="621"/>
    </location>
</feature>
<keyword evidence="2 8" id="KW-0547">Nucleotide-binding</keyword>
<dbReference type="SMART" id="SM00487">
    <property type="entry name" value="DEXDc"/>
    <property type="match status" value="1"/>
</dbReference>
<feature type="region of interest" description="Disordered" evidence="9">
    <location>
        <begin position="600"/>
        <end position="771"/>
    </location>
</feature>
<organism evidence="13">
    <name type="scientific">Chromera velia CCMP2878</name>
    <dbReference type="NCBI Taxonomy" id="1169474"/>
    <lineage>
        <taxon>Eukaryota</taxon>
        <taxon>Sar</taxon>
        <taxon>Alveolata</taxon>
        <taxon>Colpodellida</taxon>
        <taxon>Chromeraceae</taxon>
        <taxon>Chromera</taxon>
    </lineage>
</organism>
<dbReference type="InterPro" id="IPR000629">
    <property type="entry name" value="RNA-helicase_DEAD-box_CS"/>
</dbReference>
<dbReference type="InterPro" id="IPR014001">
    <property type="entry name" value="Helicase_ATP-bd"/>
</dbReference>
<dbReference type="GO" id="GO:0005524">
    <property type="term" value="F:ATP binding"/>
    <property type="evidence" value="ECO:0007669"/>
    <property type="project" value="UniProtKB-KW"/>
</dbReference>
<keyword evidence="5 8" id="KW-0067">ATP-binding</keyword>
<dbReference type="InterPro" id="IPR027417">
    <property type="entry name" value="P-loop_NTPase"/>
</dbReference>
<protein>
    <recommendedName>
        <fullName evidence="1">RNA helicase</fullName>
        <ecNumber evidence="1">3.6.4.13</ecNumber>
    </recommendedName>
</protein>
<proteinExistence type="inferred from homology"/>
<evidence type="ECO:0000256" key="9">
    <source>
        <dbReference type="SAM" id="MobiDB-lite"/>
    </source>
</evidence>
<keyword evidence="3 8" id="KW-0378">Hydrolase</keyword>
<feature type="domain" description="DEAD-box RNA helicase Q" evidence="12">
    <location>
        <begin position="202"/>
        <end position="230"/>
    </location>
</feature>
<evidence type="ECO:0000256" key="8">
    <source>
        <dbReference type="RuleBase" id="RU000492"/>
    </source>
</evidence>
<evidence type="ECO:0000259" key="11">
    <source>
        <dbReference type="PROSITE" id="PS51194"/>
    </source>
</evidence>
<dbReference type="AlphaFoldDB" id="A0A0G4F4I2"/>
<gene>
    <name evidence="13" type="ORF">Cvel_15062</name>
</gene>
<dbReference type="Pfam" id="PF00270">
    <property type="entry name" value="DEAD"/>
    <property type="match status" value="1"/>
</dbReference>
<dbReference type="SUPFAM" id="SSF52540">
    <property type="entry name" value="P-loop containing nucleoside triphosphate hydrolases"/>
    <property type="match status" value="1"/>
</dbReference>
<dbReference type="Gene3D" id="3.40.50.300">
    <property type="entry name" value="P-loop containing nucleotide triphosphate hydrolases"/>
    <property type="match status" value="2"/>
</dbReference>
<feature type="compositionally biased region" description="Gly residues" evidence="9">
    <location>
        <begin position="77"/>
        <end position="86"/>
    </location>
</feature>
<feature type="domain" description="Helicase C-terminal" evidence="11">
    <location>
        <begin position="452"/>
        <end position="597"/>
    </location>
</feature>
<dbReference type="PhylomeDB" id="A0A0G4F4I2"/>
<keyword evidence="4 8" id="KW-0347">Helicase</keyword>
<accession>A0A0G4F4I2</accession>
<dbReference type="GO" id="GO:0003724">
    <property type="term" value="F:RNA helicase activity"/>
    <property type="evidence" value="ECO:0007669"/>
    <property type="project" value="UniProtKB-EC"/>
</dbReference>
<feature type="region of interest" description="Disordered" evidence="9">
    <location>
        <begin position="1"/>
        <end position="153"/>
    </location>
</feature>
<evidence type="ECO:0000256" key="2">
    <source>
        <dbReference type="ARBA" id="ARBA00022741"/>
    </source>
</evidence>
<name>A0A0G4F4I2_9ALVE</name>
<dbReference type="PROSITE" id="PS51194">
    <property type="entry name" value="HELICASE_CTER"/>
    <property type="match status" value="1"/>
</dbReference>
<comment type="similarity">
    <text evidence="8">Belongs to the DEAD box helicase family.</text>
</comment>
<dbReference type="Pfam" id="PF00271">
    <property type="entry name" value="Helicase_C"/>
    <property type="match status" value="1"/>
</dbReference>
<dbReference type="VEuPathDB" id="CryptoDB:Cvel_15062"/>
<comment type="catalytic activity">
    <reaction evidence="6">
        <text>ATP + H2O = ADP + phosphate + H(+)</text>
        <dbReference type="Rhea" id="RHEA:13065"/>
        <dbReference type="ChEBI" id="CHEBI:15377"/>
        <dbReference type="ChEBI" id="CHEBI:15378"/>
        <dbReference type="ChEBI" id="CHEBI:30616"/>
        <dbReference type="ChEBI" id="CHEBI:43474"/>
        <dbReference type="ChEBI" id="CHEBI:456216"/>
        <dbReference type="EC" id="3.6.4.13"/>
    </reaction>
</comment>
<dbReference type="GO" id="GO:0016787">
    <property type="term" value="F:hydrolase activity"/>
    <property type="evidence" value="ECO:0007669"/>
    <property type="project" value="UniProtKB-KW"/>
</dbReference>
<evidence type="ECO:0000313" key="13">
    <source>
        <dbReference type="EMBL" id="CEM06793.1"/>
    </source>
</evidence>
<evidence type="ECO:0000259" key="12">
    <source>
        <dbReference type="PROSITE" id="PS51195"/>
    </source>
</evidence>